<evidence type="ECO:0000256" key="1">
    <source>
        <dbReference type="SAM" id="Coils"/>
    </source>
</evidence>
<evidence type="ECO:0000256" key="2">
    <source>
        <dbReference type="SAM" id="Phobius"/>
    </source>
</evidence>
<dbReference type="OrthoDB" id="7255862at2"/>
<evidence type="ECO:0000259" key="3">
    <source>
        <dbReference type="Pfam" id="PF12773"/>
    </source>
</evidence>
<reference evidence="4 5" key="1">
    <citation type="submission" date="2018-11" db="EMBL/GenBank/DDBJ databases">
        <title>Neisseria weixii sp. nov. isolated from the rectal contents of plateau pika (Ochotona cruzoniae).</title>
        <authorList>
            <person name="Zhang G."/>
        </authorList>
    </citation>
    <scope>NUCLEOTIDE SEQUENCE [LARGE SCALE GENOMIC DNA]</scope>
    <source>
        <strain evidence="4 5">10009</strain>
    </source>
</reference>
<evidence type="ECO:0000313" key="5">
    <source>
        <dbReference type="Proteomes" id="UP000272412"/>
    </source>
</evidence>
<dbReference type="Proteomes" id="UP000272412">
    <property type="component" value="Unassembled WGS sequence"/>
</dbReference>
<feature type="coiled-coil region" evidence="1">
    <location>
        <begin position="135"/>
        <end position="183"/>
    </location>
</feature>
<sequence>MKFKINKKNETLTETNRHTEKWFRRGLWLLSFIFASFLIGLGGKIVNDLPKVESQREWESYVSPDKLNTIDNAKKSWEAKRDQHEKSLAQAKLALEKQENETQAQREKFAASLATRHTTGILSENERVFERTKEYEQLIDKERQLNNQVAHIRQEIAATEAQMTEVERGREQLEAEGRKLKEIDDRKIELKIFLYRLALTLPLLLVAAWLFKTQRHSRWFPFVWGFIFFALFAFFVELVPYLPSYGGYVRYFVGIVGTLVVGKYAINAMYRYLEQKQAQEALPATERAALNYELAQSRLSKHICPACERPLDFSNPQMDFCPHCSTRLFQTCVHCQTRSSAFNRYCYQCGAATKSQENIS</sequence>
<feature type="coiled-coil region" evidence="1">
    <location>
        <begin position="74"/>
        <end position="108"/>
    </location>
</feature>
<accession>A0A3N4N0F4</accession>
<organism evidence="4 5">
    <name type="scientific">Neisseria weixii</name>
    <dbReference type="NCBI Taxonomy" id="1853276"/>
    <lineage>
        <taxon>Bacteria</taxon>
        <taxon>Pseudomonadati</taxon>
        <taxon>Pseudomonadota</taxon>
        <taxon>Betaproteobacteria</taxon>
        <taxon>Neisseriales</taxon>
        <taxon>Neisseriaceae</taxon>
        <taxon>Neisseria</taxon>
    </lineage>
</organism>
<feature type="transmembrane region" description="Helical" evidence="2">
    <location>
        <begin position="27"/>
        <end position="46"/>
    </location>
</feature>
<protein>
    <submittedName>
        <fullName evidence="4">Serine endopeptidase</fullName>
    </submittedName>
</protein>
<feature type="transmembrane region" description="Helical" evidence="2">
    <location>
        <begin position="248"/>
        <end position="266"/>
    </location>
</feature>
<dbReference type="Pfam" id="PF12773">
    <property type="entry name" value="DZR"/>
    <property type="match status" value="1"/>
</dbReference>
<dbReference type="EMBL" id="RPFL01000005">
    <property type="protein sequence ID" value="RPD89732.1"/>
    <property type="molecule type" value="Genomic_DNA"/>
</dbReference>
<feature type="domain" description="DZANK-type" evidence="3">
    <location>
        <begin position="304"/>
        <end position="350"/>
    </location>
</feature>
<comment type="caution">
    <text evidence="4">The sequence shown here is derived from an EMBL/GenBank/DDBJ whole genome shotgun (WGS) entry which is preliminary data.</text>
</comment>
<keyword evidence="2" id="KW-0472">Membrane</keyword>
<keyword evidence="1" id="KW-0175">Coiled coil</keyword>
<dbReference type="AlphaFoldDB" id="A0A3N4N0F4"/>
<keyword evidence="5" id="KW-1185">Reference proteome</keyword>
<dbReference type="InterPro" id="IPR025874">
    <property type="entry name" value="DZR"/>
</dbReference>
<keyword evidence="2" id="KW-0812">Transmembrane</keyword>
<feature type="transmembrane region" description="Helical" evidence="2">
    <location>
        <begin position="223"/>
        <end position="242"/>
    </location>
</feature>
<name>A0A3N4N0F4_9NEIS</name>
<evidence type="ECO:0000313" key="4">
    <source>
        <dbReference type="EMBL" id="RPD89732.1"/>
    </source>
</evidence>
<feature type="transmembrane region" description="Helical" evidence="2">
    <location>
        <begin position="193"/>
        <end position="211"/>
    </location>
</feature>
<gene>
    <name evidence="4" type="ORF">EGK74_02790</name>
</gene>
<keyword evidence="2" id="KW-1133">Transmembrane helix</keyword>
<proteinExistence type="predicted"/>